<comment type="caution">
    <text evidence="6">The sequence shown here is derived from an EMBL/GenBank/DDBJ whole genome shotgun (WGS) entry which is preliminary data.</text>
</comment>
<dbReference type="PANTHER" id="PTHR42877:SF7">
    <property type="entry name" value="FLAVIN-BINDING MONOOXYGENASE-RELATED"/>
    <property type="match status" value="1"/>
</dbReference>
<dbReference type="EMBL" id="JAJTJA010000006">
    <property type="protein sequence ID" value="KAH8697928.1"/>
    <property type="molecule type" value="Genomic_DNA"/>
</dbReference>
<organism evidence="6 7">
    <name type="scientific">Talaromyces proteolyticus</name>
    <dbReference type="NCBI Taxonomy" id="1131652"/>
    <lineage>
        <taxon>Eukaryota</taxon>
        <taxon>Fungi</taxon>
        <taxon>Dikarya</taxon>
        <taxon>Ascomycota</taxon>
        <taxon>Pezizomycotina</taxon>
        <taxon>Eurotiomycetes</taxon>
        <taxon>Eurotiomycetidae</taxon>
        <taxon>Eurotiales</taxon>
        <taxon>Trichocomaceae</taxon>
        <taxon>Talaromyces</taxon>
        <taxon>Talaromyces sect. Bacilispori</taxon>
    </lineage>
</organism>
<keyword evidence="7" id="KW-1185">Reference proteome</keyword>
<accession>A0AAD4KQC3</accession>
<evidence type="ECO:0000256" key="5">
    <source>
        <dbReference type="ARBA" id="ARBA00023002"/>
    </source>
</evidence>
<dbReference type="PANTHER" id="PTHR42877">
    <property type="entry name" value="L-ORNITHINE N(5)-MONOOXYGENASE-RELATED"/>
    <property type="match status" value="1"/>
</dbReference>
<evidence type="ECO:0000313" key="6">
    <source>
        <dbReference type="EMBL" id="KAH8697928.1"/>
    </source>
</evidence>
<evidence type="ECO:0000313" key="7">
    <source>
        <dbReference type="Proteomes" id="UP001201262"/>
    </source>
</evidence>
<dbReference type="GeneID" id="70252096"/>
<comment type="similarity">
    <text evidence="2">Belongs to the FAD-binding monooxygenase family.</text>
</comment>
<dbReference type="InterPro" id="IPR020946">
    <property type="entry name" value="Flavin_mOase-like"/>
</dbReference>
<evidence type="ECO:0000256" key="3">
    <source>
        <dbReference type="ARBA" id="ARBA00022630"/>
    </source>
</evidence>
<gene>
    <name evidence="6" type="ORF">BGW36DRAFT_450673</name>
</gene>
<protein>
    <submittedName>
        <fullName evidence="6">Uncharacterized protein</fullName>
    </submittedName>
</protein>
<dbReference type="GO" id="GO:0050660">
    <property type="term" value="F:flavin adenine dinucleotide binding"/>
    <property type="evidence" value="ECO:0007669"/>
    <property type="project" value="InterPro"/>
</dbReference>
<evidence type="ECO:0000256" key="4">
    <source>
        <dbReference type="ARBA" id="ARBA00022827"/>
    </source>
</evidence>
<name>A0AAD4KQC3_9EURO</name>
<dbReference type="GO" id="GO:0004499">
    <property type="term" value="F:N,N-dimethylaniline monooxygenase activity"/>
    <property type="evidence" value="ECO:0007669"/>
    <property type="project" value="InterPro"/>
</dbReference>
<dbReference type="Gene3D" id="3.50.50.60">
    <property type="entry name" value="FAD/NAD(P)-binding domain"/>
    <property type="match status" value="2"/>
</dbReference>
<sequence length="590" mass="66949">MSSVEAPYEVEHVPLGTHRPIRVVCIGAGYSGLMMSIIAKERMQHCGVDFRVYEKNTDLGGTWLLNRYPGCQCDIPSHNYAYSFDPNPDWPGYYASSEQIFDYMKQVSKRHGCDDLFAYGHEVVSAKWDDVAGVWNLVVKADGVELDDYCHVLINASGVLKSVFNFLSSFPSQFRGSVINWKWPNIPGIETYQGKLMHSAEWDTSYDYSGKRLAVIGIGSSGIQILPQVTKAANHIDYFIRSQTWISPARGINEAQDGDPELDEQYNYVSNEIKRFHEDPEYLLGHRKALSNRRIDEFRASLAGPEVLDGVKKSYVVSMLERLGKGEKGQRLASLIIPEFPVGCRRLTPGQGFLEAMVRENVDTHWNDLDRITGEGIILRNGRTLLVDAIICATGFDTTFKPRFPIIGQNGVNLAEKWDKEDPDAYFGITVPQMPNYFCFIGPNSPVSNGSLVQAIQMTGVYIYNCIKKLQTQGVKSMTVTEEAVADLNEHSQAWLKDTVWAAPCRSWYKRGTTDGRIVGLYAGSCYHFAEALRHPRWEDYNLEYLQQNRFHYLGNGLTLREQRKEEVSDTQTLDFDSYWRLFILPDIHT</sequence>
<dbReference type="InterPro" id="IPR051209">
    <property type="entry name" value="FAD-bind_Monooxygenase_sf"/>
</dbReference>
<evidence type="ECO:0000256" key="1">
    <source>
        <dbReference type="ARBA" id="ARBA00001974"/>
    </source>
</evidence>
<keyword evidence="3" id="KW-0285">Flavoprotein</keyword>
<evidence type="ECO:0000256" key="2">
    <source>
        <dbReference type="ARBA" id="ARBA00010139"/>
    </source>
</evidence>
<keyword evidence="4" id="KW-0274">FAD</keyword>
<keyword evidence="5" id="KW-0560">Oxidoreductase</keyword>
<dbReference type="RefSeq" id="XP_046072629.1">
    <property type="nucleotide sequence ID" value="XM_046221809.1"/>
</dbReference>
<comment type="cofactor">
    <cofactor evidence="1">
        <name>FAD</name>
        <dbReference type="ChEBI" id="CHEBI:57692"/>
    </cofactor>
</comment>
<dbReference type="GO" id="GO:0050661">
    <property type="term" value="F:NADP binding"/>
    <property type="evidence" value="ECO:0007669"/>
    <property type="project" value="InterPro"/>
</dbReference>
<dbReference type="Proteomes" id="UP001201262">
    <property type="component" value="Unassembled WGS sequence"/>
</dbReference>
<dbReference type="AlphaFoldDB" id="A0AAD4KQC3"/>
<dbReference type="InterPro" id="IPR036188">
    <property type="entry name" value="FAD/NAD-bd_sf"/>
</dbReference>
<dbReference type="Pfam" id="PF00743">
    <property type="entry name" value="FMO-like"/>
    <property type="match status" value="1"/>
</dbReference>
<reference evidence="6" key="1">
    <citation type="submission" date="2021-12" db="EMBL/GenBank/DDBJ databases">
        <title>Convergent genome expansion in fungi linked to evolution of root-endophyte symbiosis.</title>
        <authorList>
            <consortium name="DOE Joint Genome Institute"/>
            <person name="Ke Y.-H."/>
            <person name="Bonito G."/>
            <person name="Liao H.-L."/>
            <person name="Looney B."/>
            <person name="Rojas-Flechas A."/>
            <person name="Nash J."/>
            <person name="Hameed K."/>
            <person name="Schadt C."/>
            <person name="Martin F."/>
            <person name="Crous P.W."/>
            <person name="Miettinen O."/>
            <person name="Magnuson J.K."/>
            <person name="Labbe J."/>
            <person name="Jacobson D."/>
            <person name="Doktycz M.J."/>
            <person name="Veneault-Fourrey C."/>
            <person name="Kuo A."/>
            <person name="Mondo S."/>
            <person name="Calhoun S."/>
            <person name="Riley R."/>
            <person name="Ohm R."/>
            <person name="LaButti K."/>
            <person name="Andreopoulos B."/>
            <person name="Pangilinan J."/>
            <person name="Nolan M."/>
            <person name="Tritt A."/>
            <person name="Clum A."/>
            <person name="Lipzen A."/>
            <person name="Daum C."/>
            <person name="Barry K."/>
            <person name="Grigoriev I.V."/>
            <person name="Vilgalys R."/>
        </authorList>
    </citation>
    <scope>NUCLEOTIDE SEQUENCE</scope>
    <source>
        <strain evidence="6">PMI_201</strain>
    </source>
</reference>
<dbReference type="SUPFAM" id="SSF51905">
    <property type="entry name" value="FAD/NAD(P)-binding domain"/>
    <property type="match status" value="3"/>
</dbReference>
<proteinExistence type="inferred from homology"/>